<evidence type="ECO:0000256" key="8">
    <source>
        <dbReference type="ARBA" id="ARBA00023288"/>
    </source>
</evidence>
<dbReference type="InterPro" id="IPR010131">
    <property type="entry name" value="MdtP/NodT-like"/>
</dbReference>
<evidence type="ECO:0000256" key="9">
    <source>
        <dbReference type="ARBA" id="ARBA00037313"/>
    </source>
</evidence>
<feature type="chain" id="PRO_5026376564" evidence="10">
    <location>
        <begin position="20"/>
        <end position="486"/>
    </location>
</feature>
<name>A0A6G9RRC7_9ENTR</name>
<keyword evidence="8 10" id="KW-0449">Lipoprotein</keyword>
<dbReference type="SUPFAM" id="SSF56954">
    <property type="entry name" value="Outer membrane efflux proteins (OEP)"/>
    <property type="match status" value="1"/>
</dbReference>
<dbReference type="InterPro" id="IPR003423">
    <property type="entry name" value="OMP_efflux"/>
</dbReference>
<keyword evidence="3 10" id="KW-1134">Transmembrane beta strand</keyword>
<keyword evidence="12" id="KW-1185">Reference proteome</keyword>
<evidence type="ECO:0000256" key="10">
    <source>
        <dbReference type="RuleBase" id="RU362097"/>
    </source>
</evidence>
<keyword evidence="6 10" id="KW-0472">Membrane</keyword>
<evidence type="ECO:0000256" key="7">
    <source>
        <dbReference type="ARBA" id="ARBA00023139"/>
    </source>
</evidence>
<comment type="similarity">
    <text evidence="2 10">Belongs to the outer membrane factor (OMF) (TC 1.B.17) family.</text>
</comment>
<keyword evidence="7 10" id="KW-0564">Palmitate</keyword>
<sequence length="486" mass="52751">MTRHFSCLLLCGLLTGATALSGCALIRKDSAPHAQLQPEQIKLADDIHLASQGWPQAQWWRQFNDPQLTALIDKTLAGSHTLAEAKLREDKAQAQADLLEAGSQLQMAALGMINRQRASANGFLGPYALDAPRLGMDGPYYTEATVGLVAGFDPDLWGAHRSAVSAAIGAQNASLAETAAVELSLSVAVAQLYYSIQASYQMLDLLEQTRSIIDYAVQAHQSKVAQGLEAKVPYHGARAQILAVEKQIAATKGQIKETRESLRALMGAGADGLPEIKPVALPQVQAGVPATLSYDLLARRPDLQAMRWYVQASLDQVDAARALFYPSFDIKMFFGLDAIHIDDLFKGTSRQINFIPGLRLPLFDGGRLNANLQNTRASSNMLIERYNQSVLNAVRDVAIGGTRLQTLSDERQMQAERVEAMRYGQSAAEAAFNRGLGSRLQATEARLPVLAEQMSLLMLDTQRVIQSLQLIKSLGGGYQSSPAKPQ</sequence>
<dbReference type="Gene3D" id="2.20.200.10">
    <property type="entry name" value="Outer membrane efflux proteins (OEP)"/>
    <property type="match status" value="1"/>
</dbReference>
<keyword evidence="4 10" id="KW-0812">Transmembrane</keyword>
<evidence type="ECO:0000256" key="3">
    <source>
        <dbReference type="ARBA" id="ARBA00022452"/>
    </source>
</evidence>
<evidence type="ECO:0000313" key="11">
    <source>
        <dbReference type="EMBL" id="QIR29268.1"/>
    </source>
</evidence>
<evidence type="ECO:0000256" key="4">
    <source>
        <dbReference type="ARBA" id="ARBA00022692"/>
    </source>
</evidence>
<keyword evidence="5 10" id="KW-0732">Signal</keyword>
<dbReference type="NCBIfam" id="NF007390">
    <property type="entry name" value="PRK09915.1"/>
    <property type="match status" value="1"/>
</dbReference>
<evidence type="ECO:0000256" key="2">
    <source>
        <dbReference type="ARBA" id="ARBA00007613"/>
    </source>
</evidence>
<evidence type="ECO:0000313" key="12">
    <source>
        <dbReference type="Proteomes" id="UP000503580"/>
    </source>
</evidence>
<dbReference type="GO" id="GO:0009279">
    <property type="term" value="C:cell outer membrane"/>
    <property type="evidence" value="ECO:0007669"/>
    <property type="project" value="UniProtKB-SubCell"/>
</dbReference>
<feature type="signal peptide" evidence="10">
    <location>
        <begin position="1"/>
        <end position="19"/>
    </location>
</feature>
<dbReference type="PANTHER" id="PTHR30203">
    <property type="entry name" value="OUTER MEMBRANE CATION EFFLUX PROTEIN"/>
    <property type="match status" value="1"/>
</dbReference>
<dbReference type="NCBIfam" id="TIGR01845">
    <property type="entry name" value="outer_NodT"/>
    <property type="match status" value="1"/>
</dbReference>
<accession>A0A6G9RRC7</accession>
<gene>
    <name evidence="11" type="ORF">GY169_21750</name>
</gene>
<dbReference type="Proteomes" id="UP000503580">
    <property type="component" value="Chromosome"/>
</dbReference>
<reference evidence="11 12" key="1">
    <citation type="submission" date="2020-02" db="EMBL/GenBank/DDBJ databases">
        <title>Whole genome PO2S7.</title>
        <authorList>
            <person name="Singha K.M."/>
        </authorList>
    </citation>
    <scope>NUCLEOTIDE SEQUENCE [LARGE SCALE GENOMIC DNA]</scope>
    <source>
        <strain evidence="11 12">PO2S7</strain>
    </source>
</reference>
<evidence type="ECO:0000256" key="1">
    <source>
        <dbReference type="ARBA" id="ARBA00004459"/>
    </source>
</evidence>
<comment type="subcellular location">
    <subcellularLocation>
        <location evidence="1 10">Cell outer membrane</location>
        <topology evidence="1 10">Lipid-anchor</topology>
    </subcellularLocation>
</comment>
<dbReference type="EMBL" id="CP050321">
    <property type="protein sequence ID" value="QIR29268.1"/>
    <property type="molecule type" value="Genomic_DNA"/>
</dbReference>
<evidence type="ECO:0000256" key="6">
    <source>
        <dbReference type="ARBA" id="ARBA00023136"/>
    </source>
</evidence>
<dbReference type="Gene3D" id="1.20.1600.10">
    <property type="entry name" value="Outer membrane efflux proteins (OEP)"/>
    <property type="match status" value="1"/>
</dbReference>
<evidence type="ECO:0000256" key="5">
    <source>
        <dbReference type="ARBA" id="ARBA00022729"/>
    </source>
</evidence>
<dbReference type="PANTHER" id="PTHR30203:SF20">
    <property type="entry name" value="MULTIDRUG RESISTANCE OUTER MEMBRANE PROTEIN MDTP-RELATED"/>
    <property type="match status" value="1"/>
</dbReference>
<dbReference type="Pfam" id="PF02321">
    <property type="entry name" value="OEP"/>
    <property type="match status" value="2"/>
</dbReference>
<protein>
    <submittedName>
        <fullName evidence="11">MdtP family multidrug efflux transporter outer membrane subunit</fullName>
    </submittedName>
</protein>
<proteinExistence type="inferred from homology"/>
<comment type="function">
    <text evidence="9">Could be involved in resistance to puromycin, acriflavine and tetraphenylarsonium chloride.</text>
</comment>
<dbReference type="PROSITE" id="PS51257">
    <property type="entry name" value="PROKAR_LIPOPROTEIN"/>
    <property type="match status" value="1"/>
</dbReference>
<dbReference type="GO" id="GO:0015562">
    <property type="term" value="F:efflux transmembrane transporter activity"/>
    <property type="evidence" value="ECO:0007669"/>
    <property type="project" value="InterPro"/>
</dbReference>
<dbReference type="AlphaFoldDB" id="A0A6G9RRC7"/>
<dbReference type="RefSeq" id="WP_167577101.1">
    <property type="nucleotide sequence ID" value="NZ_CP050321.1"/>
</dbReference>
<dbReference type="KEGG" id="kgn:GY169_21750"/>
<organism evidence="11 12">
    <name type="scientific">Kluyvera genomosp. 3</name>
    <dbReference type="NCBI Taxonomy" id="2774055"/>
    <lineage>
        <taxon>Bacteria</taxon>
        <taxon>Pseudomonadati</taxon>
        <taxon>Pseudomonadota</taxon>
        <taxon>Gammaproteobacteria</taxon>
        <taxon>Enterobacterales</taxon>
        <taxon>Enterobacteriaceae</taxon>
        <taxon>Kluyvera</taxon>
    </lineage>
</organism>